<protein>
    <submittedName>
        <fullName evidence="2">Uncharacterized protein</fullName>
    </submittedName>
</protein>
<sequence>MQQHKKDLEELQDGSKKALTIIVQEYQVNEQILMIEDITKESIKVAVLGERQQNEQIFKRLL</sequence>
<proteinExistence type="predicted"/>
<evidence type="ECO:0000313" key="1">
    <source>
        <dbReference type="EMBL" id="CAF1655271.1"/>
    </source>
</evidence>
<feature type="non-terminal residue" evidence="2">
    <location>
        <position position="1"/>
    </location>
</feature>
<dbReference type="EMBL" id="CAJNOK010067743">
    <property type="protein sequence ID" value="CAF1655271.1"/>
    <property type="molecule type" value="Genomic_DNA"/>
</dbReference>
<evidence type="ECO:0000313" key="3">
    <source>
        <dbReference type="Proteomes" id="UP000682733"/>
    </source>
</evidence>
<dbReference type="Proteomes" id="UP000682733">
    <property type="component" value="Unassembled WGS sequence"/>
</dbReference>
<name>A0A8S2XMK5_9BILA</name>
<comment type="caution">
    <text evidence="2">The sequence shown here is derived from an EMBL/GenBank/DDBJ whole genome shotgun (WGS) entry which is preliminary data.</text>
</comment>
<organism evidence="2 3">
    <name type="scientific">Didymodactylos carnosus</name>
    <dbReference type="NCBI Taxonomy" id="1234261"/>
    <lineage>
        <taxon>Eukaryota</taxon>
        <taxon>Metazoa</taxon>
        <taxon>Spiralia</taxon>
        <taxon>Gnathifera</taxon>
        <taxon>Rotifera</taxon>
        <taxon>Eurotatoria</taxon>
        <taxon>Bdelloidea</taxon>
        <taxon>Philodinida</taxon>
        <taxon>Philodinidae</taxon>
        <taxon>Didymodactylos</taxon>
    </lineage>
</organism>
<evidence type="ECO:0000313" key="2">
    <source>
        <dbReference type="EMBL" id="CAF4506776.1"/>
    </source>
</evidence>
<dbReference type="EMBL" id="CAJOBA010096997">
    <property type="protein sequence ID" value="CAF4506776.1"/>
    <property type="molecule type" value="Genomic_DNA"/>
</dbReference>
<dbReference type="Proteomes" id="UP000677228">
    <property type="component" value="Unassembled WGS sequence"/>
</dbReference>
<gene>
    <name evidence="1" type="ORF">OVA965_LOCUS45036</name>
    <name evidence="2" type="ORF">TMI583_LOCUS48189</name>
</gene>
<reference evidence="2" key="1">
    <citation type="submission" date="2021-02" db="EMBL/GenBank/DDBJ databases">
        <authorList>
            <person name="Nowell W R."/>
        </authorList>
    </citation>
    <scope>NUCLEOTIDE SEQUENCE</scope>
</reference>
<accession>A0A8S2XMK5</accession>
<dbReference type="AlphaFoldDB" id="A0A8S2XMK5"/>